<sequence length="200" mass="23485">MNNYKCPYDIDQPEFKLEWYEENFEKLLNERDEKEDRIKRTFEDWAEDDVMIENMLEPILGREFINGDSYCVPGIVACVEELVKRYNELKLEKDSMWLKTQEDEREVNDLRDAVDEKKSQRDEAIKVATILQGAYLRIGGAEDKYHTSLIMQECFKRLADLKEMRFFGLNDCCDDPRGRIGSTCDNCGGQVIPEKKLEVS</sequence>
<dbReference type="EMBL" id="LR798360">
    <property type="protein sequence ID" value="CAB5226253.1"/>
    <property type="molecule type" value="Genomic_DNA"/>
</dbReference>
<gene>
    <name evidence="2" type="ORF">UFOVP760_32</name>
</gene>
<evidence type="ECO:0000256" key="1">
    <source>
        <dbReference type="SAM" id="Coils"/>
    </source>
</evidence>
<feature type="coiled-coil region" evidence="1">
    <location>
        <begin position="17"/>
        <end position="44"/>
    </location>
</feature>
<reference evidence="2" key="1">
    <citation type="submission" date="2020-05" db="EMBL/GenBank/DDBJ databases">
        <authorList>
            <person name="Chiriac C."/>
            <person name="Salcher M."/>
            <person name="Ghai R."/>
            <person name="Kavagutti S V."/>
        </authorList>
    </citation>
    <scope>NUCLEOTIDE SEQUENCE</scope>
</reference>
<proteinExistence type="predicted"/>
<protein>
    <submittedName>
        <fullName evidence="2">Uncharacterized protein</fullName>
    </submittedName>
</protein>
<organism evidence="2">
    <name type="scientific">uncultured Caudovirales phage</name>
    <dbReference type="NCBI Taxonomy" id="2100421"/>
    <lineage>
        <taxon>Viruses</taxon>
        <taxon>Duplodnaviria</taxon>
        <taxon>Heunggongvirae</taxon>
        <taxon>Uroviricota</taxon>
        <taxon>Caudoviricetes</taxon>
        <taxon>Peduoviridae</taxon>
        <taxon>Maltschvirus</taxon>
        <taxon>Maltschvirus maltsch</taxon>
    </lineage>
</organism>
<accession>A0A6J7XBI1</accession>
<evidence type="ECO:0000313" key="2">
    <source>
        <dbReference type="EMBL" id="CAB5226253.1"/>
    </source>
</evidence>
<keyword evidence="1" id="KW-0175">Coiled coil</keyword>
<feature type="coiled-coil region" evidence="1">
    <location>
        <begin position="100"/>
        <end position="127"/>
    </location>
</feature>
<name>A0A6J7XBI1_9CAUD</name>